<feature type="domain" description="TRP C-terminal" evidence="4">
    <location>
        <begin position="396"/>
        <end position="532"/>
    </location>
</feature>
<dbReference type="STRING" id="183478.A0A364NGU7"/>
<feature type="chain" id="PRO_5016966307" description="TRP C-terminal domain-containing protein" evidence="3">
    <location>
        <begin position="25"/>
        <end position="647"/>
    </location>
</feature>
<organism evidence="5 6">
    <name type="scientific">Stemphylium lycopersici</name>
    <name type="common">Tomato gray leaf spot disease fungus</name>
    <name type="synonym">Thyrospora lycopersici</name>
    <dbReference type="NCBI Taxonomy" id="183478"/>
    <lineage>
        <taxon>Eukaryota</taxon>
        <taxon>Fungi</taxon>
        <taxon>Dikarya</taxon>
        <taxon>Ascomycota</taxon>
        <taxon>Pezizomycotina</taxon>
        <taxon>Dothideomycetes</taxon>
        <taxon>Pleosporomycetidae</taxon>
        <taxon>Pleosporales</taxon>
        <taxon>Pleosporineae</taxon>
        <taxon>Pleosporaceae</taxon>
        <taxon>Stemphylium</taxon>
    </lineage>
</organism>
<dbReference type="Gene3D" id="3.40.390.10">
    <property type="entry name" value="Collagenase (Catalytic Domain)"/>
    <property type="match status" value="1"/>
</dbReference>
<reference evidence="6" key="1">
    <citation type="submission" date="2018-05" db="EMBL/GenBank/DDBJ databases">
        <title>Draft genome sequence of Stemphylium lycopersici strain CIDEFI 213.</title>
        <authorList>
            <person name="Medina R."/>
            <person name="Franco M.E.E."/>
            <person name="Lucentini C.G."/>
            <person name="Saparrat M.C.N."/>
            <person name="Balatti P.A."/>
        </authorList>
    </citation>
    <scope>NUCLEOTIDE SEQUENCE [LARGE SCALE GENOMIC DNA]</scope>
    <source>
        <strain evidence="6">CIDEFI 213</strain>
    </source>
</reference>
<keyword evidence="3" id="KW-0732">Signal</keyword>
<keyword evidence="2" id="KW-0472">Membrane</keyword>
<evidence type="ECO:0000256" key="3">
    <source>
        <dbReference type="SAM" id="SignalP"/>
    </source>
</evidence>
<feature type="compositionally biased region" description="Basic and acidic residues" evidence="1">
    <location>
        <begin position="370"/>
        <end position="385"/>
    </location>
</feature>
<evidence type="ECO:0000313" key="5">
    <source>
        <dbReference type="EMBL" id="RAR16333.1"/>
    </source>
</evidence>
<keyword evidence="6" id="KW-1185">Reference proteome</keyword>
<feature type="transmembrane region" description="Helical" evidence="2">
    <location>
        <begin position="451"/>
        <end position="469"/>
    </location>
</feature>
<feature type="signal peptide" evidence="3">
    <location>
        <begin position="1"/>
        <end position="24"/>
    </location>
</feature>
<evidence type="ECO:0000256" key="1">
    <source>
        <dbReference type="SAM" id="MobiDB-lite"/>
    </source>
</evidence>
<dbReference type="PANTHER" id="PTHR31145:SF7">
    <property type="entry name" value="TRP-LIKE ION CHANNEL"/>
    <property type="match status" value="1"/>
</dbReference>
<sequence>MLTRPSLFSLPPVLLSVLVTHAYAYPDGVIGDAKGTARPTYATVLTGGEGCDLSDLDDIRDGFSEMTTLFAAATPFDVMSQAAREFFGPSISANYTDMIAQNLQRAANYGVLEGEDGAVNADIHIRCDDPMDLCNKGNSREGDHAAYNIGNEPHIVFCSDYFRMESLEGRIDKKAADQILKDRLMEYYNRASLWARMVMHFSDIGTAVVQRPIPAPPNSTSEWLIDVSEGPMNTSVLAGVLNEQGDEGPTNHQTLKYAYGATRAKLLATLSTQMPYDAANNAENYALYALSKYIINDKGFYPSVPIMDFPNEASVLTNENLQDGERCKYAFFDMTDVVTSPLHFHVRYKLGNSTLCLTSRRMNRHQSGCRGKEPELTRTGTDRGYRPAHSQRAPCYTAVWLFYEFFRAGFLAGASSQPIVQVFDLLAIEILAFVAFVLLRPFEGQRLNVIAVYLLGFSKVATAALSVAFDTRYNVPRIPTTVIKIFIIVIQGLLTIAVMVLILIGPISSYMFVLRNRTEIKSRSWNTTRERYSTAKTAANFSSVHSRPEVPKTPYFEVKQMKRMARIEDEDLEFMEEINQEPAASRCYCQNNAILRVQPGHHSVTEEAGFSRRLPTLLYRARLACIGPAGVRRTTRQWAPDVSHLGA</sequence>
<dbReference type="Pfam" id="PF06011">
    <property type="entry name" value="TRP"/>
    <property type="match status" value="1"/>
</dbReference>
<proteinExistence type="predicted"/>
<gene>
    <name evidence="5" type="ORF">DDE83_000205</name>
</gene>
<dbReference type="EMBL" id="QGDH01000003">
    <property type="protein sequence ID" value="RAR16333.1"/>
    <property type="molecule type" value="Genomic_DNA"/>
</dbReference>
<keyword evidence="2" id="KW-0812">Transmembrane</keyword>
<dbReference type="AlphaFoldDB" id="A0A364NGU7"/>
<dbReference type="InterPro" id="IPR010308">
    <property type="entry name" value="TRP_C"/>
</dbReference>
<keyword evidence="2" id="KW-1133">Transmembrane helix</keyword>
<dbReference type="Proteomes" id="UP000249619">
    <property type="component" value="Unassembled WGS sequence"/>
</dbReference>
<dbReference type="GO" id="GO:0008237">
    <property type="term" value="F:metallopeptidase activity"/>
    <property type="evidence" value="ECO:0007669"/>
    <property type="project" value="InterPro"/>
</dbReference>
<evidence type="ECO:0000259" key="4">
    <source>
        <dbReference type="Pfam" id="PF06011"/>
    </source>
</evidence>
<dbReference type="PANTHER" id="PTHR31145">
    <property type="entry name" value="INTEGRAL MEMBRANE PROTEIN (AFU_ORTHOLOGUE AFUA_7G01610)"/>
    <property type="match status" value="1"/>
</dbReference>
<protein>
    <recommendedName>
        <fullName evidence="4">TRP C-terminal domain-containing protein</fullName>
    </recommendedName>
</protein>
<feature type="region of interest" description="Disordered" evidence="1">
    <location>
        <begin position="366"/>
        <end position="385"/>
    </location>
</feature>
<name>A0A364NGU7_STELY</name>
<evidence type="ECO:0000256" key="2">
    <source>
        <dbReference type="SAM" id="Phobius"/>
    </source>
</evidence>
<dbReference type="GO" id="GO:0016020">
    <property type="term" value="C:membrane"/>
    <property type="evidence" value="ECO:0007669"/>
    <property type="project" value="TreeGrafter"/>
</dbReference>
<dbReference type="InterPro" id="IPR024079">
    <property type="entry name" value="MetalloPept_cat_dom_sf"/>
</dbReference>
<evidence type="ECO:0000313" key="6">
    <source>
        <dbReference type="Proteomes" id="UP000249619"/>
    </source>
</evidence>
<feature type="transmembrane region" description="Helical" evidence="2">
    <location>
        <begin position="481"/>
        <end position="514"/>
    </location>
</feature>
<comment type="caution">
    <text evidence="5">The sequence shown here is derived from an EMBL/GenBank/DDBJ whole genome shotgun (WGS) entry which is preliminary data.</text>
</comment>
<dbReference type="InterPro" id="IPR040241">
    <property type="entry name" value="TRP_Flc/Pkd2-like"/>
</dbReference>
<accession>A0A364NGU7</accession>
<dbReference type="GO" id="GO:0009272">
    <property type="term" value="P:fungal-type cell wall biogenesis"/>
    <property type="evidence" value="ECO:0007669"/>
    <property type="project" value="TreeGrafter"/>
</dbReference>
<dbReference type="GO" id="GO:0055085">
    <property type="term" value="P:transmembrane transport"/>
    <property type="evidence" value="ECO:0007669"/>
    <property type="project" value="TreeGrafter"/>
</dbReference>